<protein>
    <submittedName>
        <fullName evidence="1">Uncharacterized protein</fullName>
    </submittedName>
</protein>
<dbReference type="AlphaFoldDB" id="A0A3B1E8F5"/>
<evidence type="ECO:0000313" key="1">
    <source>
        <dbReference type="EMBL" id="VAX41257.1"/>
    </source>
</evidence>
<dbReference type="EMBL" id="UOGK01000512">
    <property type="protein sequence ID" value="VAX41257.1"/>
    <property type="molecule type" value="Genomic_DNA"/>
</dbReference>
<organism evidence="1">
    <name type="scientific">hydrothermal vent metagenome</name>
    <dbReference type="NCBI Taxonomy" id="652676"/>
    <lineage>
        <taxon>unclassified sequences</taxon>
        <taxon>metagenomes</taxon>
        <taxon>ecological metagenomes</taxon>
    </lineage>
</organism>
<accession>A0A3B1E8F5</accession>
<name>A0A3B1E8F5_9ZZZZ</name>
<feature type="non-terminal residue" evidence="1">
    <location>
        <position position="22"/>
    </location>
</feature>
<sequence length="22" mass="2508">MSSFASESLRMLRRIIRGKATP</sequence>
<proteinExistence type="predicted"/>
<reference evidence="1" key="1">
    <citation type="submission" date="2018-06" db="EMBL/GenBank/DDBJ databases">
        <authorList>
            <person name="Zhirakovskaya E."/>
        </authorList>
    </citation>
    <scope>NUCLEOTIDE SEQUENCE</scope>
</reference>
<gene>
    <name evidence="1" type="ORF">MNBD_PLANCTO03-1619</name>
</gene>